<dbReference type="PANTHER" id="PTHR12001:SF86">
    <property type="entry name" value="GERANYLGERANYL DIPHOSPHATE SYNTHASE"/>
    <property type="match status" value="1"/>
</dbReference>
<evidence type="ECO:0000313" key="5">
    <source>
        <dbReference type="Proteomes" id="UP001174050"/>
    </source>
</evidence>
<comment type="similarity">
    <text evidence="3">Belongs to the FPP/GGPP synthase family.</text>
</comment>
<keyword evidence="1" id="KW-0479">Metal-binding</keyword>
<dbReference type="CDD" id="cd00685">
    <property type="entry name" value="Trans_IPPS_HT"/>
    <property type="match status" value="1"/>
</dbReference>
<evidence type="ECO:0000313" key="4">
    <source>
        <dbReference type="EMBL" id="MDN3294897.1"/>
    </source>
</evidence>
<dbReference type="PANTHER" id="PTHR12001">
    <property type="entry name" value="GERANYLGERANYL PYROPHOSPHATE SYNTHASE"/>
    <property type="match status" value="1"/>
</dbReference>
<gene>
    <name evidence="4" type="ORF">QWM81_12700</name>
</gene>
<dbReference type="InterPro" id="IPR008949">
    <property type="entry name" value="Isoprenoid_synthase_dom_sf"/>
</dbReference>
<proteinExistence type="inferred from homology"/>
<evidence type="ECO:0000256" key="2">
    <source>
        <dbReference type="ARBA" id="ARBA00022842"/>
    </source>
</evidence>
<dbReference type="Proteomes" id="UP001174050">
    <property type="component" value="Unassembled WGS sequence"/>
</dbReference>
<protein>
    <submittedName>
        <fullName evidence="4">Polyprenyl synthetase family protein</fullName>
    </submittedName>
</protein>
<organism evidence="4 5">
    <name type="scientific">Streptomyces ficellus</name>
    <dbReference type="NCBI Taxonomy" id="1977088"/>
    <lineage>
        <taxon>Bacteria</taxon>
        <taxon>Bacillati</taxon>
        <taxon>Actinomycetota</taxon>
        <taxon>Actinomycetes</taxon>
        <taxon>Kitasatosporales</taxon>
        <taxon>Streptomycetaceae</taxon>
        <taxon>Streptomyces</taxon>
    </lineage>
</organism>
<dbReference type="SUPFAM" id="SSF48576">
    <property type="entry name" value="Terpenoid synthases"/>
    <property type="match status" value="1"/>
</dbReference>
<dbReference type="InterPro" id="IPR033749">
    <property type="entry name" value="Polyprenyl_synt_CS"/>
</dbReference>
<dbReference type="SFLD" id="SFLDG01017">
    <property type="entry name" value="Polyprenyl_Transferase_Like"/>
    <property type="match status" value="1"/>
</dbReference>
<keyword evidence="5" id="KW-1185">Reference proteome</keyword>
<dbReference type="EMBL" id="JAUEPL010000015">
    <property type="protein sequence ID" value="MDN3294897.1"/>
    <property type="molecule type" value="Genomic_DNA"/>
</dbReference>
<sequence>MAGYHFGWLDVHGHATKAAAGKALRPALAFACAEAVGGRADDALGPGVAVELVHAFSLIHDDIIDRDQMRRHRPTVWKAFGVPAALLAGDALLAAAHLELTRPSCRRPAACVEVLTQAVLELIEGEATDVAFEKRCDVTLAEYRVMAAGKTGALIAAACQLGALAAGAGPKRAQRLAGFGHHLGMAFQITDDLLGIFGDPQTTGKPVGGDLVARKKTYPVLAALTARTAAARQLRAFYAAEGAPRADDVGQAVSLVEQAGGADAARDAVRQETQQALAILREAVDVNTAAYRDLTALADLMSARTA</sequence>
<dbReference type="PROSITE" id="PS00723">
    <property type="entry name" value="POLYPRENYL_SYNTHASE_1"/>
    <property type="match status" value="1"/>
</dbReference>
<keyword evidence="2" id="KW-0460">Magnesium</keyword>
<dbReference type="SFLD" id="SFLDS00005">
    <property type="entry name" value="Isoprenoid_Synthase_Type_I"/>
    <property type="match status" value="1"/>
</dbReference>
<dbReference type="Pfam" id="PF00348">
    <property type="entry name" value="polyprenyl_synt"/>
    <property type="match status" value="1"/>
</dbReference>
<dbReference type="Gene3D" id="1.10.600.10">
    <property type="entry name" value="Farnesyl Diphosphate Synthase"/>
    <property type="match status" value="1"/>
</dbReference>
<dbReference type="InterPro" id="IPR000092">
    <property type="entry name" value="Polyprenyl_synt"/>
</dbReference>
<name>A0ABT7Z6J5_9ACTN</name>
<comment type="caution">
    <text evidence="4">The sequence shown here is derived from an EMBL/GenBank/DDBJ whole genome shotgun (WGS) entry which is preliminary data.</text>
</comment>
<evidence type="ECO:0000256" key="1">
    <source>
        <dbReference type="ARBA" id="ARBA00022723"/>
    </source>
</evidence>
<keyword evidence="3" id="KW-0808">Transferase</keyword>
<accession>A0ABT7Z6J5</accession>
<dbReference type="PROSITE" id="PS00444">
    <property type="entry name" value="POLYPRENYL_SYNTHASE_2"/>
    <property type="match status" value="1"/>
</dbReference>
<evidence type="ECO:0000256" key="3">
    <source>
        <dbReference type="RuleBase" id="RU004466"/>
    </source>
</evidence>
<reference evidence="4" key="1">
    <citation type="submission" date="2023-06" db="EMBL/GenBank/DDBJ databases">
        <title>WGS-Sequencing of Streptomyces ficellus isolate 21 collected from sand in Gara Djebilet Iron Mine in Algeria.</title>
        <authorList>
            <person name="Zegers G.P."/>
            <person name="Gomez A."/>
            <person name="Gueddou A."/>
            <person name="Zahara A.F."/>
            <person name="Worth M."/>
            <person name="Sevigny J.L."/>
            <person name="Tisa L."/>
        </authorList>
    </citation>
    <scope>NUCLEOTIDE SEQUENCE</scope>
    <source>
        <strain evidence="4">AS11</strain>
    </source>
</reference>